<feature type="domain" description="Bacterial type II secretion system protein E" evidence="5">
    <location>
        <begin position="384"/>
        <end position="398"/>
    </location>
</feature>
<dbReference type="Gene3D" id="3.30.300.160">
    <property type="entry name" value="Type II secretion system, protein E, N-terminal domain"/>
    <property type="match status" value="1"/>
</dbReference>
<gene>
    <name evidence="6" type="ORF">VHP8226_02320</name>
</gene>
<keyword evidence="2" id="KW-0547">Nucleotide-binding</keyword>
<sequence length="573" mass="64238">MMNSNLAYLLFQANLISQEGLTLLKQTVEKEQCSVNESLARLGIMSEHELLTELAKLLDLPLMTIHQYSPLKICELQEVSALIFHHQALPILSDHAKITLAVFDPTRPGIESDFQFVTGLETSLVLADRQAIQECIKTLPHYQSSIELTDNTALTDRELEDLSQHTSNDSELDPNSDSNSSPISRFIHSIIIDAINKRASDIHFEPCEKNYRIRIRCDGLLFEAYQLAHHLHRRLSARIKVLASLDIAERRRPQDGRIRLKISSSRSIDIRVSTLPTTWGEKIVLRLLYGSANQLEIEQLGLNQQQQEWYRTALKQPQGMILVTGPTGSGKTVSLYAGLNAINQTEKNILTAEDPVEINLHGVNQVQINHGIEFGFAQALRAFLRQDPDIIMLGEVRDKETAEMALRAANTGHLVLATLHTNSALETLARLSSMGIDSFNLASALNLVISQRLVRRLCSHCKLPIQPDCQQPHSTRFDANPKGCSHCHKGYLGRVGLYELLIITPKIIEAMNQKLLPHQIEQIAKQEGFTPISHSAAQLLESGITSQQELLRVLEFSFDLQLPRSQINNPTNT</sequence>
<dbReference type="InterPro" id="IPR027417">
    <property type="entry name" value="P-loop_NTPase"/>
</dbReference>
<dbReference type="PANTHER" id="PTHR30258:SF1">
    <property type="entry name" value="PROTEIN TRANSPORT PROTEIN HOFB HOMOLOG"/>
    <property type="match status" value="1"/>
</dbReference>
<dbReference type="Gene3D" id="3.40.50.300">
    <property type="entry name" value="P-loop containing nucleotide triphosphate hydrolases"/>
    <property type="match status" value="1"/>
</dbReference>
<dbReference type="PROSITE" id="PS00662">
    <property type="entry name" value="T2SP_E"/>
    <property type="match status" value="1"/>
</dbReference>
<protein>
    <recommendedName>
        <fullName evidence="5">Bacterial type II secretion system protein E domain-containing protein</fullName>
    </recommendedName>
</protein>
<feature type="region of interest" description="Disordered" evidence="4">
    <location>
        <begin position="162"/>
        <end position="181"/>
    </location>
</feature>
<dbReference type="Proteomes" id="UP000838160">
    <property type="component" value="Unassembled WGS sequence"/>
</dbReference>
<evidence type="ECO:0000256" key="2">
    <source>
        <dbReference type="ARBA" id="ARBA00022741"/>
    </source>
</evidence>
<name>A0ABN8DLE6_9VIBR</name>
<keyword evidence="7" id="KW-1185">Reference proteome</keyword>
<dbReference type="Pfam" id="PF00437">
    <property type="entry name" value="T2SSE"/>
    <property type="match status" value="1"/>
</dbReference>
<feature type="compositionally biased region" description="Low complexity" evidence="4">
    <location>
        <begin position="167"/>
        <end position="181"/>
    </location>
</feature>
<comment type="similarity">
    <text evidence="1">Belongs to the GSP E family.</text>
</comment>
<evidence type="ECO:0000256" key="1">
    <source>
        <dbReference type="ARBA" id="ARBA00006611"/>
    </source>
</evidence>
<organism evidence="6 7">
    <name type="scientific">Vibrio hippocampi</name>
    <dbReference type="NCBI Taxonomy" id="654686"/>
    <lineage>
        <taxon>Bacteria</taxon>
        <taxon>Pseudomonadati</taxon>
        <taxon>Pseudomonadota</taxon>
        <taxon>Gammaproteobacteria</taxon>
        <taxon>Vibrionales</taxon>
        <taxon>Vibrionaceae</taxon>
        <taxon>Vibrio</taxon>
    </lineage>
</organism>
<dbReference type="InterPro" id="IPR037257">
    <property type="entry name" value="T2SS_E_N_sf"/>
</dbReference>
<evidence type="ECO:0000313" key="6">
    <source>
        <dbReference type="EMBL" id="CAH0526987.1"/>
    </source>
</evidence>
<accession>A0ABN8DLE6</accession>
<dbReference type="PANTHER" id="PTHR30258">
    <property type="entry name" value="TYPE II SECRETION SYSTEM PROTEIN GSPE-RELATED"/>
    <property type="match status" value="1"/>
</dbReference>
<evidence type="ECO:0000259" key="5">
    <source>
        <dbReference type="PROSITE" id="PS00662"/>
    </source>
</evidence>
<keyword evidence="3" id="KW-0067">ATP-binding</keyword>
<dbReference type="CDD" id="cd01129">
    <property type="entry name" value="PulE-GspE-like"/>
    <property type="match status" value="1"/>
</dbReference>
<evidence type="ECO:0000256" key="4">
    <source>
        <dbReference type="SAM" id="MobiDB-lite"/>
    </source>
</evidence>
<dbReference type="SUPFAM" id="SSF160246">
    <property type="entry name" value="EspE N-terminal domain-like"/>
    <property type="match status" value="1"/>
</dbReference>
<proteinExistence type="inferred from homology"/>
<dbReference type="Pfam" id="PF05157">
    <property type="entry name" value="MshEN"/>
    <property type="match status" value="1"/>
</dbReference>
<evidence type="ECO:0000313" key="7">
    <source>
        <dbReference type="Proteomes" id="UP000838160"/>
    </source>
</evidence>
<comment type="caution">
    <text evidence="6">The sequence shown here is derived from an EMBL/GenBank/DDBJ whole genome shotgun (WGS) entry which is preliminary data.</text>
</comment>
<reference evidence="6" key="1">
    <citation type="submission" date="2021-12" db="EMBL/GenBank/DDBJ databases">
        <authorList>
            <person name="Rodrigo-Torres L."/>
            <person name="Arahal R. D."/>
            <person name="Lucena T."/>
        </authorList>
    </citation>
    <scope>NUCLEOTIDE SEQUENCE</scope>
    <source>
        <strain evidence="6">CECT 8226</strain>
    </source>
</reference>
<dbReference type="InterPro" id="IPR007831">
    <property type="entry name" value="T2SS_GspE_N"/>
</dbReference>
<dbReference type="Gene3D" id="3.30.450.90">
    <property type="match status" value="1"/>
</dbReference>
<evidence type="ECO:0000256" key="3">
    <source>
        <dbReference type="ARBA" id="ARBA00022840"/>
    </source>
</evidence>
<dbReference type="SUPFAM" id="SSF52540">
    <property type="entry name" value="P-loop containing nucleoside triphosphate hydrolases"/>
    <property type="match status" value="1"/>
</dbReference>
<dbReference type="EMBL" id="CAKLCM010000002">
    <property type="protein sequence ID" value="CAH0526987.1"/>
    <property type="molecule type" value="Genomic_DNA"/>
</dbReference>
<dbReference type="InterPro" id="IPR001482">
    <property type="entry name" value="T2SS/T4SS_dom"/>
</dbReference>